<keyword evidence="3" id="KW-0690">Ribosome biogenesis</keyword>
<evidence type="ECO:0000313" key="7">
    <source>
        <dbReference type="EMBL" id="OUS47806.1"/>
    </source>
</evidence>
<comment type="subcellular location">
    <subcellularLocation>
        <location evidence="1">Nucleus</location>
        <location evidence="1">Nucleolus</location>
    </subcellularLocation>
</comment>
<name>A0A1Y5IE37_OSTTA</name>
<reference evidence="7" key="1">
    <citation type="submission" date="2017-04" db="EMBL/GenBank/DDBJ databases">
        <title>Population genomics of picophytoplankton unveils novel chromosome hypervariability.</title>
        <authorList>
            <consortium name="DOE Joint Genome Institute"/>
            <person name="Blanc-Mathieu R."/>
            <person name="Krasovec M."/>
            <person name="Hebrard M."/>
            <person name="Yau S."/>
            <person name="Desgranges E."/>
            <person name="Martin J."/>
            <person name="Schackwitz W."/>
            <person name="Kuo A."/>
            <person name="Salin G."/>
            <person name="Donnadieu C."/>
            <person name="Desdevises Y."/>
            <person name="Sanchez-Ferandin S."/>
            <person name="Moreau H."/>
            <person name="Rivals E."/>
            <person name="Grigoriev I.V."/>
            <person name="Grimsley N."/>
            <person name="Eyre-Walker A."/>
            <person name="Piganeau G."/>
        </authorList>
    </citation>
    <scope>NUCLEOTIDE SEQUENCE [LARGE SCALE GENOMIC DNA]</scope>
    <source>
        <strain evidence="7">RCC 1115</strain>
    </source>
</reference>
<dbReference type="GO" id="GO:0042254">
    <property type="term" value="P:ribosome biogenesis"/>
    <property type="evidence" value="ECO:0007669"/>
    <property type="project" value="UniProtKB-KW"/>
</dbReference>
<dbReference type="InterPro" id="IPR040598">
    <property type="entry name" value="NIP7_N"/>
</dbReference>
<gene>
    <name evidence="7" type="ORF">BE221DRAFT_70081</name>
</gene>
<dbReference type="InterPro" id="IPR036974">
    <property type="entry name" value="PUA_sf"/>
</dbReference>
<dbReference type="Pfam" id="PF03657">
    <property type="entry name" value="UPF0113"/>
    <property type="match status" value="1"/>
</dbReference>
<dbReference type="EMBL" id="KZ155776">
    <property type="protein sequence ID" value="OUS47806.1"/>
    <property type="molecule type" value="Genomic_DNA"/>
</dbReference>
<feature type="domain" description="PUA" evidence="6">
    <location>
        <begin position="288"/>
        <end position="363"/>
    </location>
</feature>
<dbReference type="InterPro" id="IPR005155">
    <property type="entry name" value="UPF0113_PUA"/>
</dbReference>
<dbReference type="FunFam" id="3.10.450.220:FF:000001">
    <property type="entry name" value="60S ribosome subunit biogenesis protein NIP7 homolog"/>
    <property type="match status" value="1"/>
</dbReference>
<dbReference type="AlphaFoldDB" id="A0A1Y5IE37"/>
<evidence type="ECO:0000256" key="1">
    <source>
        <dbReference type="ARBA" id="ARBA00004604"/>
    </source>
</evidence>
<keyword evidence="4" id="KW-0694">RNA-binding</keyword>
<dbReference type="InterPro" id="IPR002478">
    <property type="entry name" value="PUA"/>
</dbReference>
<organism evidence="7">
    <name type="scientific">Ostreococcus tauri</name>
    <name type="common">Marine green alga</name>
    <dbReference type="NCBI Taxonomy" id="70448"/>
    <lineage>
        <taxon>Eukaryota</taxon>
        <taxon>Viridiplantae</taxon>
        <taxon>Chlorophyta</taxon>
        <taxon>Mamiellophyceae</taxon>
        <taxon>Mamiellales</taxon>
        <taxon>Bathycoccaceae</taxon>
        <taxon>Ostreococcus</taxon>
    </lineage>
</organism>
<accession>A0A1Y5IE37</accession>
<dbReference type="Proteomes" id="UP000195557">
    <property type="component" value="Unassembled WGS sequence"/>
</dbReference>
<dbReference type="Gene3D" id="2.30.130.10">
    <property type="entry name" value="PUA domain"/>
    <property type="match status" value="1"/>
</dbReference>
<dbReference type="CDD" id="cd21146">
    <property type="entry name" value="Nip7_N_euk"/>
    <property type="match status" value="1"/>
</dbReference>
<evidence type="ECO:0000256" key="2">
    <source>
        <dbReference type="ARBA" id="ARBA00009895"/>
    </source>
</evidence>
<dbReference type="GO" id="GO:0003723">
    <property type="term" value="F:RNA binding"/>
    <property type="evidence" value="ECO:0007669"/>
    <property type="project" value="UniProtKB-KW"/>
</dbReference>
<dbReference type="SMART" id="SM00359">
    <property type="entry name" value="PUA"/>
    <property type="match status" value="1"/>
</dbReference>
<dbReference type="Pfam" id="PF17833">
    <property type="entry name" value="pre-PUA_NIP7"/>
    <property type="match status" value="1"/>
</dbReference>
<dbReference type="InterPro" id="IPR015947">
    <property type="entry name" value="PUA-like_sf"/>
</dbReference>
<dbReference type="InterPro" id="IPR055359">
    <property type="entry name" value="Nip7_N_euk"/>
</dbReference>
<comment type="similarity">
    <text evidence="2">Belongs to the NIP7 family.</text>
</comment>
<evidence type="ECO:0000259" key="6">
    <source>
        <dbReference type="SMART" id="SM00359"/>
    </source>
</evidence>
<dbReference type="eggNOG" id="KOG3492">
    <property type="taxonomic scope" value="Eukaryota"/>
</dbReference>
<protein>
    <recommendedName>
        <fullName evidence="6">PUA domain-containing protein</fullName>
    </recommendedName>
</protein>
<proteinExistence type="inferred from homology"/>
<evidence type="ECO:0000256" key="3">
    <source>
        <dbReference type="ARBA" id="ARBA00022517"/>
    </source>
</evidence>
<dbReference type="Gene3D" id="3.10.450.220">
    <property type="match status" value="1"/>
</dbReference>
<sequence>MNKFAPTSSLLSPADLFTLIGFPKSLTMLRILIPCEPSEKSVLLVSPSSLRDLTRNRRSDDGNHVIATQPKKFNHNISADIFVITVASRVPLVLLLHRARASRLKTYIFSIFLIPKLHEPVPLMRARHPILRHVHVRHRFPTYTVASAFRSAPCCPSRFNPAPAAMRPPAVPERDVVLARCREKNGDRGTGNAMRPLEESELEQVLAKLFTFVGKNIETVLQRSDAPHSLRLHKKRVYYVRDDVLKRATSVGRDELVALGTCLGKFTHSDKFRLTIGALDLLAAHAKHKMWVKPTSEMGFMYGNHLLKSGLGRISENVAANAGVVIYSMADVPIGFAVASKSTQDCRKLDPSAIVAYHLADVGEYLRAEDSFVQGKKD</sequence>
<keyword evidence="5" id="KW-0539">Nucleus</keyword>
<dbReference type="GO" id="GO:0005730">
    <property type="term" value="C:nucleolus"/>
    <property type="evidence" value="ECO:0007669"/>
    <property type="project" value="UniProtKB-SubCell"/>
</dbReference>
<dbReference type="SUPFAM" id="SSF88697">
    <property type="entry name" value="PUA domain-like"/>
    <property type="match status" value="1"/>
</dbReference>
<dbReference type="PROSITE" id="PS50890">
    <property type="entry name" value="PUA"/>
    <property type="match status" value="1"/>
</dbReference>
<dbReference type="SUPFAM" id="SSF88802">
    <property type="entry name" value="Pre-PUA domain"/>
    <property type="match status" value="1"/>
</dbReference>
<evidence type="ECO:0000256" key="5">
    <source>
        <dbReference type="ARBA" id="ARBA00023242"/>
    </source>
</evidence>
<dbReference type="CDD" id="cd21151">
    <property type="entry name" value="PUA_Nip7-like"/>
    <property type="match status" value="1"/>
</dbReference>
<evidence type="ECO:0000256" key="4">
    <source>
        <dbReference type="ARBA" id="ARBA00022884"/>
    </source>
</evidence>
<dbReference type="FunFam" id="2.30.130.10:FF:000002">
    <property type="entry name" value="60S ribosome subunit biogenesis protein NIP7 homolog"/>
    <property type="match status" value="1"/>
</dbReference>